<dbReference type="InterPro" id="IPR002110">
    <property type="entry name" value="Ankyrin_rpt"/>
</dbReference>
<evidence type="ECO:0000313" key="4">
    <source>
        <dbReference type="Proteomes" id="UP000095283"/>
    </source>
</evidence>
<sequence length="119" mass="13524">MSIGFNLCSKDLVEWLLALHPSSINAANHEGRTGLHLAAATGNIEMVVLLCSNDCYKNPLMLYKGNLYTPLDLAKRKDHQVVVEYLMMRHNAKLAEEIPEDEREKNRLTFEEQIVQGEI</sequence>
<evidence type="ECO:0000256" key="1">
    <source>
        <dbReference type="ARBA" id="ARBA00022737"/>
    </source>
</evidence>
<dbReference type="Pfam" id="PF12796">
    <property type="entry name" value="Ank_2"/>
    <property type="match status" value="1"/>
</dbReference>
<organism evidence="4 5">
    <name type="scientific">Heterorhabditis bacteriophora</name>
    <name type="common">Entomopathogenic nematode worm</name>
    <dbReference type="NCBI Taxonomy" id="37862"/>
    <lineage>
        <taxon>Eukaryota</taxon>
        <taxon>Metazoa</taxon>
        <taxon>Ecdysozoa</taxon>
        <taxon>Nematoda</taxon>
        <taxon>Chromadorea</taxon>
        <taxon>Rhabditida</taxon>
        <taxon>Rhabditina</taxon>
        <taxon>Rhabditomorpha</taxon>
        <taxon>Strongyloidea</taxon>
        <taxon>Heterorhabditidae</taxon>
        <taxon>Heterorhabditis</taxon>
    </lineage>
</organism>
<keyword evidence="4" id="KW-1185">Reference proteome</keyword>
<evidence type="ECO:0000256" key="2">
    <source>
        <dbReference type="ARBA" id="ARBA00023043"/>
    </source>
</evidence>
<dbReference type="PANTHER" id="PTHR24173">
    <property type="entry name" value="ANKYRIN REPEAT CONTAINING"/>
    <property type="match status" value="1"/>
</dbReference>
<accession>A0A1I7XHM8</accession>
<dbReference type="SUPFAM" id="SSF48403">
    <property type="entry name" value="Ankyrin repeat"/>
    <property type="match status" value="1"/>
</dbReference>
<name>A0A1I7XHM8_HETBA</name>
<evidence type="ECO:0000313" key="5">
    <source>
        <dbReference type="WBParaSite" id="Hba_17197"/>
    </source>
</evidence>
<dbReference type="PANTHER" id="PTHR24173:SF74">
    <property type="entry name" value="ANKYRIN REPEAT DOMAIN-CONTAINING PROTEIN 16"/>
    <property type="match status" value="1"/>
</dbReference>
<dbReference type="AlphaFoldDB" id="A0A1I7XHM8"/>
<reference evidence="5" key="1">
    <citation type="submission" date="2016-11" db="UniProtKB">
        <authorList>
            <consortium name="WormBaseParasite"/>
        </authorList>
    </citation>
    <scope>IDENTIFICATION</scope>
</reference>
<evidence type="ECO:0000256" key="3">
    <source>
        <dbReference type="PROSITE-ProRule" id="PRU00023"/>
    </source>
</evidence>
<dbReference type="PROSITE" id="PS50297">
    <property type="entry name" value="ANK_REP_REGION"/>
    <property type="match status" value="1"/>
</dbReference>
<dbReference type="Proteomes" id="UP000095283">
    <property type="component" value="Unplaced"/>
</dbReference>
<dbReference type="Gene3D" id="1.25.40.20">
    <property type="entry name" value="Ankyrin repeat-containing domain"/>
    <property type="match status" value="1"/>
</dbReference>
<protein>
    <submittedName>
        <fullName evidence="5">ANK_REP_REGION domain-containing protein</fullName>
    </submittedName>
</protein>
<dbReference type="PROSITE" id="PS50088">
    <property type="entry name" value="ANK_REPEAT"/>
    <property type="match status" value="1"/>
</dbReference>
<feature type="repeat" description="ANK" evidence="3">
    <location>
        <begin position="30"/>
        <end position="50"/>
    </location>
</feature>
<proteinExistence type="predicted"/>
<keyword evidence="1" id="KW-0677">Repeat</keyword>
<dbReference type="InterPro" id="IPR036770">
    <property type="entry name" value="Ankyrin_rpt-contain_sf"/>
</dbReference>
<keyword evidence="2 3" id="KW-0040">ANK repeat</keyword>
<dbReference type="WBParaSite" id="Hba_17197">
    <property type="protein sequence ID" value="Hba_17197"/>
    <property type="gene ID" value="Hba_17197"/>
</dbReference>
<dbReference type="SMART" id="SM00248">
    <property type="entry name" value="ANK"/>
    <property type="match status" value="2"/>
</dbReference>